<keyword evidence="8" id="KW-0999">Mitochondrion inner membrane</keyword>
<keyword evidence="7 17" id="KW-0812">Transmembrane</keyword>
<evidence type="ECO:0000256" key="17">
    <source>
        <dbReference type="SAM" id="Phobius"/>
    </source>
</evidence>
<keyword evidence="5" id="KW-0813">Transport</keyword>
<evidence type="ECO:0000256" key="5">
    <source>
        <dbReference type="ARBA" id="ARBA00022448"/>
    </source>
</evidence>
<name>A0AAV7LXE5_PLEWA</name>
<dbReference type="GO" id="GO:0005743">
    <property type="term" value="C:mitochondrial inner membrane"/>
    <property type="evidence" value="ECO:0007669"/>
    <property type="project" value="UniProtKB-SubCell"/>
</dbReference>
<dbReference type="AlphaFoldDB" id="A0AAV7LXE5"/>
<comment type="caution">
    <text evidence="18">The sequence shown here is derived from an EMBL/GenBank/DDBJ whole genome shotgun (WGS) entry which is preliminary data.</text>
</comment>
<comment type="subcellular location">
    <subcellularLocation>
        <location evidence="2">Mitochondrion inner membrane</location>
        <topology evidence="2">Single-pass membrane protein</topology>
    </subcellularLocation>
</comment>
<organism evidence="18 19">
    <name type="scientific">Pleurodeles waltl</name>
    <name type="common">Iberian ribbed newt</name>
    <dbReference type="NCBI Taxonomy" id="8319"/>
    <lineage>
        <taxon>Eukaryota</taxon>
        <taxon>Metazoa</taxon>
        <taxon>Chordata</taxon>
        <taxon>Craniata</taxon>
        <taxon>Vertebrata</taxon>
        <taxon>Euteleostomi</taxon>
        <taxon>Amphibia</taxon>
        <taxon>Batrachia</taxon>
        <taxon>Caudata</taxon>
        <taxon>Salamandroidea</taxon>
        <taxon>Salamandridae</taxon>
        <taxon>Pleurodelinae</taxon>
        <taxon>Pleurodeles</taxon>
    </lineage>
</organism>
<feature type="transmembrane region" description="Helical" evidence="17">
    <location>
        <begin position="77"/>
        <end position="98"/>
    </location>
</feature>
<dbReference type="EMBL" id="JANPWB010000014">
    <property type="protein sequence ID" value="KAJ1095648.1"/>
    <property type="molecule type" value="Genomic_DNA"/>
</dbReference>
<gene>
    <name evidence="18" type="ORF">NDU88_000807</name>
</gene>
<evidence type="ECO:0000256" key="13">
    <source>
        <dbReference type="ARBA" id="ARBA00023136"/>
    </source>
</evidence>
<evidence type="ECO:0000256" key="14">
    <source>
        <dbReference type="ARBA" id="ARBA00030753"/>
    </source>
</evidence>
<keyword evidence="9" id="KW-0809">Transit peptide</keyword>
<evidence type="ECO:0000256" key="1">
    <source>
        <dbReference type="ARBA" id="ARBA00003195"/>
    </source>
</evidence>
<evidence type="ECO:0000256" key="11">
    <source>
        <dbReference type="ARBA" id="ARBA00022989"/>
    </source>
</evidence>
<evidence type="ECO:0000256" key="7">
    <source>
        <dbReference type="ARBA" id="ARBA00022692"/>
    </source>
</evidence>
<comment type="subunit">
    <text evidence="16">Complex I is composed of 45 different subunits. Interacts with BCAP31.</text>
</comment>
<evidence type="ECO:0000313" key="18">
    <source>
        <dbReference type="EMBL" id="KAJ1095648.1"/>
    </source>
</evidence>
<evidence type="ECO:0000256" key="3">
    <source>
        <dbReference type="ARBA" id="ARBA00008915"/>
    </source>
</evidence>
<dbReference type="Proteomes" id="UP001066276">
    <property type="component" value="Chromosome 10"/>
</dbReference>
<evidence type="ECO:0000256" key="4">
    <source>
        <dbReference type="ARBA" id="ARBA00018632"/>
    </source>
</evidence>
<dbReference type="InterPro" id="IPR019329">
    <property type="entry name" value="NADH_UbQ_OxRdtase_ESSS_su"/>
</dbReference>
<accession>A0AAV7LXE5</accession>
<keyword evidence="10" id="KW-0249">Electron transport</keyword>
<evidence type="ECO:0000256" key="6">
    <source>
        <dbReference type="ARBA" id="ARBA00022660"/>
    </source>
</evidence>
<evidence type="ECO:0000256" key="16">
    <source>
        <dbReference type="ARBA" id="ARBA00046528"/>
    </source>
</evidence>
<keyword evidence="12" id="KW-0496">Mitochondrion</keyword>
<evidence type="ECO:0000256" key="8">
    <source>
        <dbReference type="ARBA" id="ARBA00022792"/>
    </source>
</evidence>
<dbReference type="PANTHER" id="PTHR13327:SF0">
    <property type="entry name" value="NADH DEHYDROGENASE [UBIQUINONE] 1 BETA SUBCOMPLEX SUBUNIT 11, MITOCHONDRIAL"/>
    <property type="match status" value="1"/>
</dbReference>
<keyword evidence="6" id="KW-0679">Respiratory chain</keyword>
<keyword evidence="11 17" id="KW-1133">Transmembrane helix</keyword>
<keyword evidence="13 17" id="KW-0472">Membrane</keyword>
<comment type="similarity">
    <text evidence="3">Belongs to the complex I NDUFB11 subunit family.</text>
</comment>
<proteinExistence type="inferred from homology"/>
<dbReference type="PANTHER" id="PTHR13327">
    <property type="entry name" value="NADH-UBIQUINONE OXIDOREDUCTASE ESSS SUBUNIT, MITOCHONDRIAL PRECURSOR"/>
    <property type="match status" value="1"/>
</dbReference>
<evidence type="ECO:0000313" key="19">
    <source>
        <dbReference type="Proteomes" id="UP001066276"/>
    </source>
</evidence>
<evidence type="ECO:0000256" key="15">
    <source>
        <dbReference type="ARBA" id="ARBA00031387"/>
    </source>
</evidence>
<evidence type="ECO:0000256" key="2">
    <source>
        <dbReference type="ARBA" id="ARBA00004434"/>
    </source>
</evidence>
<protein>
    <recommendedName>
        <fullName evidence="4">NADH dehydrogenase [ubiquinone] 1 beta subcomplex subunit 11, mitochondrial</fullName>
    </recommendedName>
    <alternativeName>
        <fullName evidence="15">Complex I-ESSS</fullName>
    </alternativeName>
    <alternativeName>
        <fullName evidence="14">NADH-ubiquinone oxidoreductase ESSS subunit</fullName>
    </alternativeName>
</protein>
<evidence type="ECO:0000256" key="9">
    <source>
        <dbReference type="ARBA" id="ARBA00022946"/>
    </source>
</evidence>
<evidence type="ECO:0000256" key="12">
    <source>
        <dbReference type="ARBA" id="ARBA00023128"/>
    </source>
</evidence>
<dbReference type="Pfam" id="PF10183">
    <property type="entry name" value="ESSS"/>
    <property type="match status" value="1"/>
</dbReference>
<reference evidence="18" key="1">
    <citation type="journal article" date="2022" name="bioRxiv">
        <title>Sequencing and chromosome-scale assembly of the giantPleurodeles waltlgenome.</title>
        <authorList>
            <person name="Brown T."/>
            <person name="Elewa A."/>
            <person name="Iarovenko S."/>
            <person name="Subramanian E."/>
            <person name="Araus A.J."/>
            <person name="Petzold A."/>
            <person name="Susuki M."/>
            <person name="Suzuki K.-i.T."/>
            <person name="Hayashi T."/>
            <person name="Toyoda A."/>
            <person name="Oliveira C."/>
            <person name="Osipova E."/>
            <person name="Leigh N.D."/>
            <person name="Simon A."/>
            <person name="Yun M.H."/>
        </authorList>
    </citation>
    <scope>NUCLEOTIDE SEQUENCE</scope>
    <source>
        <strain evidence="18">20211129_DDA</strain>
        <tissue evidence="18">Liver</tissue>
    </source>
</reference>
<keyword evidence="19" id="KW-1185">Reference proteome</keyword>
<sequence length="142" mass="15785">MSLRLIGLCSGSSVPLVSRAAGTSQLWWEDTEQQGGTFLGSESTAGIVGPSANFRGPNPDFHGFSDDPHVDLWNMRLAFFTGISLCIVLGSVFVRYLPDRGLREWARREAEKKIREREALGLPLIDIDYYDPSKLVLPTDEK</sequence>
<evidence type="ECO:0000256" key="10">
    <source>
        <dbReference type="ARBA" id="ARBA00022982"/>
    </source>
</evidence>
<comment type="function">
    <text evidence="1">Accessory subunit of the mitochondrial membrane respiratory chain NADH dehydrogenase (Complex I), that is believed not to be involved in catalysis. Complex I functions in the transfer of electrons from NADH to the respiratory chain. The immediate electron acceptor for the enzyme is believed to be ubiquinone.</text>
</comment>